<name>A0A1I4GHS5_9LACT</name>
<accession>A0A1I4GHS5</accession>
<dbReference type="Proteomes" id="UP000181969">
    <property type="component" value="Unassembled WGS sequence"/>
</dbReference>
<dbReference type="OrthoDB" id="2236334at2"/>
<dbReference type="EMBL" id="FOTJ01000004">
    <property type="protein sequence ID" value="SFL28857.1"/>
    <property type="molecule type" value="Genomic_DNA"/>
</dbReference>
<dbReference type="AlphaFoldDB" id="A0A1I4GHS5"/>
<proteinExistence type="predicted"/>
<dbReference type="RefSeq" id="WP_074750863.1">
    <property type="nucleotide sequence ID" value="NZ_FOTJ01000004.1"/>
</dbReference>
<protein>
    <recommendedName>
        <fullName evidence="3">DnaD domain-containing protein</fullName>
    </recommendedName>
</protein>
<organism evidence="1 2">
    <name type="scientific">Lactococcus garvieae</name>
    <dbReference type="NCBI Taxonomy" id="1363"/>
    <lineage>
        <taxon>Bacteria</taxon>
        <taxon>Bacillati</taxon>
        <taxon>Bacillota</taxon>
        <taxon>Bacilli</taxon>
        <taxon>Lactobacillales</taxon>
        <taxon>Streptococcaceae</taxon>
        <taxon>Lactococcus</taxon>
    </lineage>
</organism>
<gene>
    <name evidence="1" type="ORF">SAMN05216438_1049</name>
</gene>
<evidence type="ECO:0000313" key="2">
    <source>
        <dbReference type="Proteomes" id="UP000181969"/>
    </source>
</evidence>
<evidence type="ECO:0008006" key="3">
    <source>
        <dbReference type="Google" id="ProtNLM"/>
    </source>
</evidence>
<evidence type="ECO:0000313" key="1">
    <source>
        <dbReference type="EMBL" id="SFL28857.1"/>
    </source>
</evidence>
<sequence>MSAEKELPLAREEVKDPFARVLNTLAQDDRLSFEAIGCLTRIISLPDDWIIYKSEIMKHSQLGRTRFQKMWNQLQQFGYLTKRRVHDDSGRFVGIEWKIYQNPIVVEEKVPELPDVPDEEDTFAEAMEVVVEKNFTAELDTLDSAEVSDEDKQLVKDEFADELLSGIKKDMISLFYSMAWQVAQDQCVNDDYFFKYLVHNMKMQAKKHQLDELKRKSEEKRLDDGFYIPLDGPWNESRRNE</sequence>
<reference evidence="1 2" key="1">
    <citation type="submission" date="2016-10" db="EMBL/GenBank/DDBJ databases">
        <authorList>
            <person name="de Groot N.N."/>
        </authorList>
    </citation>
    <scope>NUCLEOTIDE SEQUENCE [LARGE SCALE GENOMIC DNA]</scope>
    <source>
        <strain evidence="1 2">M79</strain>
    </source>
</reference>